<dbReference type="GO" id="GO:0000160">
    <property type="term" value="P:phosphorelay signal transduction system"/>
    <property type="evidence" value="ECO:0007669"/>
    <property type="project" value="InterPro"/>
</dbReference>
<evidence type="ECO:0000259" key="4">
    <source>
        <dbReference type="PROSITE" id="PS50109"/>
    </source>
</evidence>
<dbReference type="PRINTS" id="PR00344">
    <property type="entry name" value="BCTRLSENSOR"/>
</dbReference>
<evidence type="ECO:0000256" key="3">
    <source>
        <dbReference type="SAM" id="Phobius"/>
    </source>
</evidence>
<dbReference type="SUPFAM" id="SSF55874">
    <property type="entry name" value="ATPase domain of HSP90 chaperone/DNA topoisomerase II/histidine kinase"/>
    <property type="match status" value="1"/>
</dbReference>
<protein>
    <submittedName>
        <fullName evidence="6">Uncharacterized protein</fullName>
    </submittedName>
</protein>
<feature type="domain" description="Response regulatory" evidence="5">
    <location>
        <begin position="533"/>
        <end position="653"/>
    </location>
</feature>
<keyword evidence="3" id="KW-1133">Transmembrane helix</keyword>
<dbReference type="Pfam" id="PF08447">
    <property type="entry name" value="PAS_3"/>
    <property type="match status" value="1"/>
</dbReference>
<feature type="modified residue" description="4-aspartylphosphate" evidence="2">
    <location>
        <position position="583"/>
    </location>
</feature>
<accession>A0A835ZBI1</accession>
<comment type="caution">
    <text evidence="6">The sequence shown here is derived from an EMBL/GenBank/DDBJ whole genome shotgun (WGS) entry which is preliminary data.</text>
</comment>
<dbReference type="InterPro" id="IPR011006">
    <property type="entry name" value="CheY-like_superfamily"/>
</dbReference>
<dbReference type="PANTHER" id="PTHR43719">
    <property type="entry name" value="TWO-COMPONENT HISTIDINE KINASE"/>
    <property type="match status" value="1"/>
</dbReference>
<reference evidence="6" key="1">
    <citation type="submission" date="2021-02" db="EMBL/GenBank/DDBJ databases">
        <title>First Annotated Genome of the Yellow-green Alga Tribonema minus.</title>
        <authorList>
            <person name="Mahan K.M."/>
        </authorList>
    </citation>
    <scope>NUCLEOTIDE SEQUENCE</scope>
    <source>
        <strain evidence="6">UTEX B ZZ1240</strain>
    </source>
</reference>
<dbReference type="SUPFAM" id="SSF55785">
    <property type="entry name" value="PYP-like sensor domain (PAS domain)"/>
    <property type="match status" value="1"/>
</dbReference>
<feature type="transmembrane region" description="Helical" evidence="3">
    <location>
        <begin position="76"/>
        <end position="103"/>
    </location>
</feature>
<gene>
    <name evidence="6" type="ORF">JKP88DRAFT_251689</name>
</gene>
<evidence type="ECO:0000259" key="5">
    <source>
        <dbReference type="PROSITE" id="PS50110"/>
    </source>
</evidence>
<dbReference type="Gene3D" id="3.30.565.10">
    <property type="entry name" value="Histidine kinase-like ATPase, C-terminal domain"/>
    <property type="match status" value="1"/>
</dbReference>
<feature type="transmembrane region" description="Helical" evidence="3">
    <location>
        <begin position="51"/>
        <end position="70"/>
    </location>
</feature>
<dbReference type="InterPro" id="IPR004358">
    <property type="entry name" value="Sig_transdc_His_kin-like_C"/>
</dbReference>
<dbReference type="InterPro" id="IPR005467">
    <property type="entry name" value="His_kinase_dom"/>
</dbReference>
<dbReference type="EMBL" id="JAFCMP010000021">
    <property type="protein sequence ID" value="KAG5191357.1"/>
    <property type="molecule type" value="Genomic_DNA"/>
</dbReference>
<dbReference type="InterPro" id="IPR050956">
    <property type="entry name" value="2C_system_His_kinase"/>
</dbReference>
<dbReference type="Gene3D" id="3.40.50.2300">
    <property type="match status" value="1"/>
</dbReference>
<dbReference type="InterPro" id="IPR001789">
    <property type="entry name" value="Sig_transdc_resp-reg_receiver"/>
</dbReference>
<keyword evidence="1 2" id="KW-0597">Phosphoprotein</keyword>
<evidence type="ECO:0000256" key="2">
    <source>
        <dbReference type="PROSITE-ProRule" id="PRU00169"/>
    </source>
</evidence>
<dbReference type="Pfam" id="PF00072">
    <property type="entry name" value="Response_reg"/>
    <property type="match status" value="1"/>
</dbReference>
<dbReference type="Gene3D" id="3.30.450.20">
    <property type="entry name" value="PAS domain"/>
    <property type="match status" value="1"/>
</dbReference>
<feature type="transmembrane region" description="Helical" evidence="3">
    <location>
        <begin position="14"/>
        <end position="31"/>
    </location>
</feature>
<dbReference type="PANTHER" id="PTHR43719:SF28">
    <property type="entry name" value="PEROXIDE STRESS-ACTIVATED HISTIDINE KINASE MAK1-RELATED"/>
    <property type="match status" value="1"/>
</dbReference>
<dbReference type="SMART" id="SM00448">
    <property type="entry name" value="REC"/>
    <property type="match status" value="1"/>
</dbReference>
<dbReference type="InterPro" id="IPR035965">
    <property type="entry name" value="PAS-like_dom_sf"/>
</dbReference>
<dbReference type="Pfam" id="PF02518">
    <property type="entry name" value="HATPase_c"/>
    <property type="match status" value="1"/>
</dbReference>
<proteinExistence type="predicted"/>
<name>A0A835ZBI1_9STRA</name>
<dbReference type="PROSITE" id="PS50109">
    <property type="entry name" value="HIS_KIN"/>
    <property type="match status" value="1"/>
</dbReference>
<dbReference type="SMART" id="SM00387">
    <property type="entry name" value="HATPase_c"/>
    <property type="match status" value="1"/>
</dbReference>
<keyword evidence="3" id="KW-0472">Membrane</keyword>
<dbReference type="InterPro" id="IPR013655">
    <property type="entry name" value="PAS_fold_3"/>
</dbReference>
<dbReference type="InterPro" id="IPR036890">
    <property type="entry name" value="HATPase_C_sf"/>
</dbReference>
<dbReference type="PROSITE" id="PS50110">
    <property type="entry name" value="RESPONSE_REGULATORY"/>
    <property type="match status" value="1"/>
</dbReference>
<evidence type="ECO:0000313" key="6">
    <source>
        <dbReference type="EMBL" id="KAG5191357.1"/>
    </source>
</evidence>
<dbReference type="GO" id="GO:0016772">
    <property type="term" value="F:transferase activity, transferring phosphorus-containing groups"/>
    <property type="evidence" value="ECO:0007669"/>
    <property type="project" value="InterPro"/>
</dbReference>
<dbReference type="Proteomes" id="UP000664859">
    <property type="component" value="Unassembled WGS sequence"/>
</dbReference>
<dbReference type="CDD" id="cd00130">
    <property type="entry name" value="PAS"/>
    <property type="match status" value="1"/>
</dbReference>
<organism evidence="6 7">
    <name type="scientific">Tribonema minus</name>
    <dbReference type="NCBI Taxonomy" id="303371"/>
    <lineage>
        <taxon>Eukaryota</taxon>
        <taxon>Sar</taxon>
        <taxon>Stramenopiles</taxon>
        <taxon>Ochrophyta</taxon>
        <taxon>PX clade</taxon>
        <taxon>Xanthophyceae</taxon>
        <taxon>Tribonematales</taxon>
        <taxon>Tribonemataceae</taxon>
        <taxon>Tribonema</taxon>
    </lineage>
</organism>
<keyword evidence="7" id="KW-1185">Reference proteome</keyword>
<evidence type="ECO:0000256" key="1">
    <source>
        <dbReference type="ARBA" id="ARBA00022553"/>
    </source>
</evidence>
<evidence type="ECO:0000313" key="7">
    <source>
        <dbReference type="Proteomes" id="UP000664859"/>
    </source>
</evidence>
<sequence>MPSAVDQLTKCCDLIIAACYIFIPTAILLFIRHSKISLSVAGAAPAKKIAVKLTISAAAFIYTCGATHLWRFTLLFGTSTIVGAVLMIMCACVSFNTVALLALNMHSIILMMSSIEANYPGRISELTTAYGIAEEYICDMLSVHRLGNYEFLHVNEACSAYGYEPAALSNLSLLDFTHPEDQPLVEAAVANLNAGDVGRSFMYRLLTAHGKYVQVETSCKAGRWDETSASFLVTRNVQGRLDQFHRDTVDHGDAVRIETNRIHAATSAHDLRTSVAIFELSVQEIRMGGQIDYALASAENALWFMKFILDRTIESCMVMQGQKPVAHLEDVFVGPLLHHVIDMLSTYPHSVSVTCDVAPDIDSRALICDAEWLKSILTSFISTAYDNTMYGSVKVSVRKEEQRRITFEIADTGVGVIASDLNKLFCPFSKLSSKVKIEHGLGIGLYNCAWRIRLLRGTYGVRNNAEGGCTFYFSLPLAPHMQLRNLYPSSALYTQQPTIRSTDANPLPARSTTDSNSEASHFGMVEQSMANLSVLIVDDVSTFRKLLKKQLERRGVTRIDEAEDGVNALEMMKHTQYSVVLMDVMMPRMNGDVCARELREWEVRRGTPNVPILLMSADVLSDENDVVTSGIVQHFFTKPIDIVRLGNTLRNIAVTESTQ</sequence>
<feature type="domain" description="Histidine kinase" evidence="4">
    <location>
        <begin position="266"/>
        <end position="479"/>
    </location>
</feature>
<dbReference type="InterPro" id="IPR003594">
    <property type="entry name" value="HATPase_dom"/>
</dbReference>
<keyword evidence="3" id="KW-0812">Transmembrane</keyword>
<dbReference type="SUPFAM" id="SSF52172">
    <property type="entry name" value="CheY-like"/>
    <property type="match status" value="1"/>
</dbReference>
<dbReference type="InterPro" id="IPR000014">
    <property type="entry name" value="PAS"/>
</dbReference>
<dbReference type="OrthoDB" id="101467at2759"/>
<dbReference type="AlphaFoldDB" id="A0A835ZBI1"/>
<dbReference type="CDD" id="cd17546">
    <property type="entry name" value="REC_hyHK_CKI1_RcsC-like"/>
    <property type="match status" value="1"/>
</dbReference>